<name>A0A2J6TV41_9HELO</name>
<gene>
    <name evidence="1" type="ORF">K444DRAFT_515141</name>
</gene>
<dbReference type="GeneID" id="36581650"/>
<dbReference type="AlphaFoldDB" id="A0A2J6TV41"/>
<accession>A0A2J6TV41</accession>
<keyword evidence="2" id="KW-1185">Reference proteome</keyword>
<dbReference type="RefSeq" id="XP_024743797.1">
    <property type="nucleotide sequence ID" value="XM_024873570.1"/>
</dbReference>
<protein>
    <submittedName>
        <fullName evidence="1">Uncharacterized protein</fullName>
    </submittedName>
</protein>
<evidence type="ECO:0000313" key="1">
    <source>
        <dbReference type="EMBL" id="PMD66893.1"/>
    </source>
</evidence>
<organism evidence="1 2">
    <name type="scientific">Hyaloscypha bicolor E</name>
    <dbReference type="NCBI Taxonomy" id="1095630"/>
    <lineage>
        <taxon>Eukaryota</taxon>
        <taxon>Fungi</taxon>
        <taxon>Dikarya</taxon>
        <taxon>Ascomycota</taxon>
        <taxon>Pezizomycotina</taxon>
        <taxon>Leotiomycetes</taxon>
        <taxon>Helotiales</taxon>
        <taxon>Hyaloscyphaceae</taxon>
        <taxon>Hyaloscypha</taxon>
        <taxon>Hyaloscypha bicolor</taxon>
    </lineage>
</organism>
<proteinExistence type="predicted"/>
<evidence type="ECO:0000313" key="2">
    <source>
        <dbReference type="Proteomes" id="UP000235371"/>
    </source>
</evidence>
<feature type="non-terminal residue" evidence="1">
    <location>
        <position position="1"/>
    </location>
</feature>
<dbReference type="STRING" id="1095630.A0A2J6TV41"/>
<sequence>KVEKQVLRNTILLVFIEKRTTTCFLYLGKQSLLFEKRTYKFTKPGNLIKYFK</sequence>
<dbReference type="EMBL" id="KZ613740">
    <property type="protein sequence ID" value="PMD66893.1"/>
    <property type="molecule type" value="Genomic_DNA"/>
</dbReference>
<reference evidence="1 2" key="1">
    <citation type="submission" date="2016-04" db="EMBL/GenBank/DDBJ databases">
        <title>A degradative enzymes factory behind the ericoid mycorrhizal symbiosis.</title>
        <authorList>
            <consortium name="DOE Joint Genome Institute"/>
            <person name="Martino E."/>
            <person name="Morin E."/>
            <person name="Grelet G."/>
            <person name="Kuo A."/>
            <person name="Kohler A."/>
            <person name="Daghino S."/>
            <person name="Barry K."/>
            <person name="Choi C."/>
            <person name="Cichocki N."/>
            <person name="Clum A."/>
            <person name="Copeland A."/>
            <person name="Hainaut M."/>
            <person name="Haridas S."/>
            <person name="Labutti K."/>
            <person name="Lindquist E."/>
            <person name="Lipzen A."/>
            <person name="Khouja H.-R."/>
            <person name="Murat C."/>
            <person name="Ohm R."/>
            <person name="Olson A."/>
            <person name="Spatafora J."/>
            <person name="Veneault-Fourrey C."/>
            <person name="Henrissat B."/>
            <person name="Grigoriev I."/>
            <person name="Martin F."/>
            <person name="Perotto S."/>
        </authorList>
    </citation>
    <scope>NUCLEOTIDE SEQUENCE [LARGE SCALE GENOMIC DNA]</scope>
    <source>
        <strain evidence="1 2">E</strain>
    </source>
</reference>
<dbReference type="Proteomes" id="UP000235371">
    <property type="component" value="Unassembled WGS sequence"/>
</dbReference>
<dbReference type="OrthoDB" id="3562345at2759"/>
<dbReference type="InParanoid" id="A0A2J6TV41"/>